<sequence>MAIIHIKRIALFLISISLSCVAHAELTRLEITSIEPYGTFLSGSYVILKGRVHGELSPSENIPGLKQLQTNNYGMVEYSANVVLIMPDENGHSNGGLIIDIPNRGRAYAQALYNAPRGLPFLSGTFAQGTGYLQDVGFSTAEIYWELGQGAQLPSFIDAQGEKQYVEGVGFAIVRDASNFFAHRAHDSEGNLNPFAGKISRLLASGKSQTGRFLKTFLLNGFNMVGHERVFDGMHIFVSGAGLLPILQTGVGPESNGNNAPSFANPEMRGVHEEVLTIAEINKRVQARGELPPKLILISSTTDYYSLRASLGRTGASGTHDLPLPANVRMYDIAGASHVLLPIQNEDCKIPVATLDWTPVSRATLARLDQWVINNTAPPPTTLLQLQLAQNMPATLRAPKHLASAVIQTPRLDADGNAIGGVRLPDHAVPLGTNGGQNEPQTFTCSLAGSYIAFAKTKAEREAAHDTRPSIEERYKNQDDYVNQVRSASIKLMQAGFLLPDDAAVIIANAAANPIFGEVQKDKNPR</sequence>
<dbReference type="GeneID" id="83596285"/>
<keyword evidence="1" id="KW-0732">Signal</keyword>
<comment type="caution">
    <text evidence="3">The sequence shown here is derived from an EMBL/GenBank/DDBJ whole genome shotgun (WGS) entry which is preliminary data.</text>
</comment>
<evidence type="ECO:0000256" key="1">
    <source>
        <dbReference type="SAM" id="SignalP"/>
    </source>
</evidence>
<dbReference type="EMBL" id="JARXYA010000021">
    <property type="protein sequence ID" value="MDH6504937.1"/>
    <property type="molecule type" value="Genomic_DNA"/>
</dbReference>
<reference evidence="3" key="1">
    <citation type="submission" date="2023-04" db="EMBL/GenBank/DDBJ databases">
        <title>Genome Encyclopedia of Bacteria and Archaea VI: Functional Genomics of Type Strains.</title>
        <authorList>
            <person name="Whitman W."/>
        </authorList>
    </citation>
    <scope>NUCLEOTIDE SEQUENCE</scope>
    <source>
        <strain evidence="3">Enz.4-51</strain>
    </source>
</reference>
<dbReference type="Proteomes" id="UP001161160">
    <property type="component" value="Unassembled WGS sequence"/>
</dbReference>
<dbReference type="Pfam" id="PF20091">
    <property type="entry name" value="Abhydrolase_10"/>
    <property type="match status" value="1"/>
</dbReference>
<accession>A0AA43MCX6</accession>
<protein>
    <recommendedName>
        <fullName evidence="2">Alpha/beta hydrolase domain-containing protein</fullName>
    </recommendedName>
</protein>
<keyword evidence="4" id="KW-1185">Reference proteome</keyword>
<dbReference type="PROSITE" id="PS51257">
    <property type="entry name" value="PROKAR_LIPOPROTEIN"/>
    <property type="match status" value="1"/>
</dbReference>
<name>A0AA43MCX6_9BURK</name>
<feature type="signal peptide" evidence="1">
    <location>
        <begin position="1"/>
        <end position="24"/>
    </location>
</feature>
<evidence type="ECO:0000313" key="4">
    <source>
        <dbReference type="Proteomes" id="UP001161160"/>
    </source>
</evidence>
<dbReference type="RefSeq" id="WP_076024462.1">
    <property type="nucleotide sequence ID" value="NZ_JAQFIK010000003.1"/>
</dbReference>
<organism evidence="3 4">
    <name type="scientific">Polynucleobacter sphagniphilus</name>
    <dbReference type="NCBI Taxonomy" id="1743169"/>
    <lineage>
        <taxon>Bacteria</taxon>
        <taxon>Pseudomonadati</taxon>
        <taxon>Pseudomonadota</taxon>
        <taxon>Betaproteobacteria</taxon>
        <taxon>Burkholderiales</taxon>
        <taxon>Burkholderiaceae</taxon>
        <taxon>Polynucleobacter</taxon>
    </lineage>
</organism>
<proteinExistence type="predicted"/>
<feature type="domain" description="Alpha/beta hydrolase" evidence="2">
    <location>
        <begin position="161"/>
        <end position="507"/>
    </location>
</feature>
<feature type="chain" id="PRO_5041386479" description="Alpha/beta hydrolase domain-containing protein" evidence="1">
    <location>
        <begin position="25"/>
        <end position="526"/>
    </location>
</feature>
<dbReference type="AlphaFoldDB" id="A0AA43MCX6"/>
<dbReference type="InterPro" id="IPR045394">
    <property type="entry name" value="Abhydrolase_dom"/>
</dbReference>
<evidence type="ECO:0000313" key="3">
    <source>
        <dbReference type="EMBL" id="MDH6504937.1"/>
    </source>
</evidence>
<evidence type="ECO:0000259" key="2">
    <source>
        <dbReference type="Pfam" id="PF20091"/>
    </source>
</evidence>
<gene>
    <name evidence="3" type="ORF">M2127_002266</name>
</gene>